<comment type="caution">
    <text evidence="13">The sequence shown here is derived from an EMBL/GenBank/DDBJ whole genome shotgun (WGS) entry which is preliminary data.</text>
</comment>
<proteinExistence type="inferred from homology"/>
<name>A0A8J2YDL0_9RHOB</name>
<sequence length="429" mass="46706">MANRSIGLSAYRRALGAFGPLANLVLHYRVRKNKEDPARIGERRGRHGAARPPGPLVWLHAASVGEFLSILPLIEAIGERGFVLLVTTGTVTSAKLADERLPQNAIHQYVPLDVPRYVRRFLAHWRPDMAIFAESELWPNLLEGLRAASTPVILVNARMSERSFRRWGRARSTIGTLLNRIDLCLAQSDVDAKRLESLGAPRVVTTGNLKFDVPPPPADSSLLQRLKIALGHRPVLVAASTHSGEEAVIAEAHQKMSDQLPDLLTIIVPRHPERGYEAGETVANAGLSVATRSFGEEVHHDTQIYIADTIGELGLFYRLANVVFMGGSLVPHGGQNPIEPAKLGVPVLHGPHIHNFTAVYESLDRVQGALTVVDGDALAEVVTTLVSNEEACEDMRRAAAEIVIAYSGALGRTVAAIDPYLMQLRLGRT</sequence>
<keyword evidence="11" id="KW-1003">Cell membrane</keyword>
<evidence type="ECO:0000256" key="4">
    <source>
        <dbReference type="ARBA" id="ARBA00012621"/>
    </source>
</evidence>
<evidence type="ECO:0000256" key="7">
    <source>
        <dbReference type="ARBA" id="ARBA00031445"/>
    </source>
</evidence>
<dbReference type="FunFam" id="3.40.50.2000:FF:000032">
    <property type="entry name" value="3-deoxy-D-manno-octulosonic acid transferase"/>
    <property type="match status" value="1"/>
</dbReference>
<dbReference type="Gene3D" id="3.40.50.2000">
    <property type="entry name" value="Glycogen Phosphorylase B"/>
    <property type="match status" value="1"/>
</dbReference>
<dbReference type="PANTHER" id="PTHR42755">
    <property type="entry name" value="3-DEOXY-MANNO-OCTULOSONATE CYTIDYLYLTRANSFERASE"/>
    <property type="match status" value="1"/>
</dbReference>
<dbReference type="GO" id="GO:0009244">
    <property type="term" value="P:lipopolysaccharide core region biosynthetic process"/>
    <property type="evidence" value="ECO:0007669"/>
    <property type="project" value="UniProtKB-UniRule"/>
</dbReference>
<dbReference type="EC" id="2.4.99.12" evidence="4 11"/>
<dbReference type="GO" id="GO:0005886">
    <property type="term" value="C:plasma membrane"/>
    <property type="evidence" value="ECO:0007669"/>
    <property type="project" value="UniProtKB-SubCell"/>
</dbReference>
<comment type="function">
    <text evidence="1 11">Involved in lipopolysaccharide (LPS) biosynthesis. Catalyzes the transfer of 3-deoxy-D-manno-octulosonate (Kdo) residue(s) from CMP-Kdo to lipid IV(A), the tetraacyldisaccharide-1,4'-bisphosphate precursor of lipid A.</text>
</comment>
<feature type="domain" description="3-deoxy-D-manno-octulosonic-acid transferase N-terminal" evidence="12">
    <location>
        <begin position="39"/>
        <end position="213"/>
    </location>
</feature>
<feature type="site" description="Transition state stabilizer" evidence="10">
    <location>
        <position position="134"/>
    </location>
</feature>
<evidence type="ECO:0000256" key="3">
    <source>
        <dbReference type="ARBA" id="ARBA00006380"/>
    </source>
</evidence>
<dbReference type="InterPro" id="IPR039901">
    <property type="entry name" value="Kdotransferase"/>
</dbReference>
<dbReference type="SUPFAM" id="SSF53756">
    <property type="entry name" value="UDP-Glycosyltransferase/glycogen phosphorylase"/>
    <property type="match status" value="1"/>
</dbReference>
<accession>A0A8J2YDL0</accession>
<dbReference type="PANTHER" id="PTHR42755:SF1">
    <property type="entry name" value="3-DEOXY-D-MANNO-OCTULOSONIC ACID TRANSFERASE, MITOCHONDRIAL-RELATED"/>
    <property type="match status" value="1"/>
</dbReference>
<dbReference type="Pfam" id="PF04413">
    <property type="entry name" value="Glycos_transf_N"/>
    <property type="match status" value="1"/>
</dbReference>
<evidence type="ECO:0000256" key="2">
    <source>
        <dbReference type="ARBA" id="ARBA00004713"/>
    </source>
</evidence>
<protein>
    <recommendedName>
        <fullName evidence="5 11">3-deoxy-D-manno-octulosonic acid transferase</fullName>
        <shortName evidence="11">Kdo transferase</shortName>
        <ecNumber evidence="4 11">2.4.99.12</ecNumber>
    </recommendedName>
    <alternativeName>
        <fullName evidence="7 11">Lipid IV(A) 3-deoxy-D-manno-octulosonic acid transferase</fullName>
    </alternativeName>
</protein>
<comment type="pathway">
    <text evidence="2 11">Bacterial outer membrane biogenesis; LPS core biosynthesis.</text>
</comment>
<dbReference type="UniPathway" id="UPA00958"/>
<comment type="subcellular location">
    <subcellularLocation>
        <location evidence="11">Cell membrane</location>
    </subcellularLocation>
</comment>
<keyword evidence="14" id="KW-1185">Reference proteome</keyword>
<evidence type="ECO:0000256" key="5">
    <source>
        <dbReference type="ARBA" id="ARBA00019077"/>
    </source>
</evidence>
<organism evidence="13 14">
    <name type="scientific">Agaricicola taiwanensis</name>
    <dbReference type="NCBI Taxonomy" id="591372"/>
    <lineage>
        <taxon>Bacteria</taxon>
        <taxon>Pseudomonadati</taxon>
        <taxon>Pseudomonadota</taxon>
        <taxon>Alphaproteobacteria</taxon>
        <taxon>Rhodobacterales</taxon>
        <taxon>Paracoccaceae</taxon>
        <taxon>Agaricicola</taxon>
    </lineage>
</organism>
<dbReference type="InterPro" id="IPR007507">
    <property type="entry name" value="Glycos_transf_N"/>
</dbReference>
<dbReference type="RefSeq" id="WP_188408542.1">
    <property type="nucleotide sequence ID" value="NZ_BMCP01000001.1"/>
</dbReference>
<evidence type="ECO:0000313" key="13">
    <source>
        <dbReference type="EMBL" id="GGE34367.1"/>
    </source>
</evidence>
<comment type="similarity">
    <text evidence="3">Belongs to the glycosyltransferase group 1 family. Glycosyltransferase 30 subfamily.</text>
</comment>
<dbReference type="Proteomes" id="UP000602745">
    <property type="component" value="Unassembled WGS sequence"/>
</dbReference>
<dbReference type="GO" id="GO:0009245">
    <property type="term" value="P:lipid A biosynthetic process"/>
    <property type="evidence" value="ECO:0007669"/>
    <property type="project" value="TreeGrafter"/>
</dbReference>
<evidence type="ECO:0000256" key="8">
    <source>
        <dbReference type="ARBA" id="ARBA00049183"/>
    </source>
</evidence>
<feature type="site" description="Transition state stabilizer" evidence="10">
    <location>
        <position position="210"/>
    </location>
</feature>
<evidence type="ECO:0000256" key="6">
    <source>
        <dbReference type="ARBA" id="ARBA00022679"/>
    </source>
</evidence>
<dbReference type="AlphaFoldDB" id="A0A8J2YDL0"/>
<evidence type="ECO:0000313" key="14">
    <source>
        <dbReference type="Proteomes" id="UP000602745"/>
    </source>
</evidence>
<evidence type="ECO:0000256" key="1">
    <source>
        <dbReference type="ARBA" id="ARBA00003394"/>
    </source>
</evidence>
<comment type="catalytic activity">
    <reaction evidence="8 11">
        <text>lipid IVA (E. coli) + CMP-3-deoxy-beta-D-manno-octulosonate = alpha-Kdo-(2-&gt;6)-lipid IVA (E. coli) + CMP + H(+)</text>
        <dbReference type="Rhea" id="RHEA:28066"/>
        <dbReference type="ChEBI" id="CHEBI:15378"/>
        <dbReference type="ChEBI" id="CHEBI:58603"/>
        <dbReference type="ChEBI" id="CHEBI:60364"/>
        <dbReference type="ChEBI" id="CHEBI:60377"/>
        <dbReference type="ChEBI" id="CHEBI:85987"/>
        <dbReference type="EC" id="2.4.99.12"/>
    </reaction>
</comment>
<evidence type="ECO:0000259" key="12">
    <source>
        <dbReference type="Pfam" id="PF04413"/>
    </source>
</evidence>
<evidence type="ECO:0000256" key="10">
    <source>
        <dbReference type="PIRSR" id="PIRSR639901-2"/>
    </source>
</evidence>
<dbReference type="InterPro" id="IPR038107">
    <property type="entry name" value="Glycos_transf_N_sf"/>
</dbReference>
<gene>
    <name evidence="13" type="primary">kdtA</name>
    <name evidence="13" type="ORF">GCM10007276_09690</name>
</gene>
<reference evidence="13" key="1">
    <citation type="journal article" date="2014" name="Int. J. Syst. Evol. Microbiol.">
        <title>Complete genome sequence of Corynebacterium casei LMG S-19264T (=DSM 44701T), isolated from a smear-ripened cheese.</title>
        <authorList>
            <consortium name="US DOE Joint Genome Institute (JGI-PGF)"/>
            <person name="Walter F."/>
            <person name="Albersmeier A."/>
            <person name="Kalinowski J."/>
            <person name="Ruckert C."/>
        </authorList>
    </citation>
    <scope>NUCLEOTIDE SEQUENCE</scope>
    <source>
        <strain evidence="13">CCM 7684</strain>
    </source>
</reference>
<feature type="active site" description="Proton acceptor" evidence="9">
    <location>
        <position position="66"/>
    </location>
</feature>
<evidence type="ECO:0000256" key="9">
    <source>
        <dbReference type="PIRSR" id="PIRSR639901-1"/>
    </source>
</evidence>
<keyword evidence="11" id="KW-0472">Membrane</keyword>
<keyword evidence="6 11" id="KW-0808">Transferase</keyword>
<dbReference type="EMBL" id="BMCP01000001">
    <property type="protein sequence ID" value="GGE34367.1"/>
    <property type="molecule type" value="Genomic_DNA"/>
</dbReference>
<reference evidence="13" key="2">
    <citation type="submission" date="2020-09" db="EMBL/GenBank/DDBJ databases">
        <authorList>
            <person name="Sun Q."/>
            <person name="Sedlacek I."/>
        </authorList>
    </citation>
    <scope>NUCLEOTIDE SEQUENCE</scope>
    <source>
        <strain evidence="13">CCM 7684</strain>
    </source>
</reference>
<keyword evidence="11" id="KW-0448">Lipopolysaccharide biosynthesis</keyword>
<dbReference type="GO" id="GO:0043842">
    <property type="term" value="F:Kdo transferase activity"/>
    <property type="evidence" value="ECO:0007669"/>
    <property type="project" value="UniProtKB-EC"/>
</dbReference>
<dbReference type="Gene3D" id="3.40.50.11720">
    <property type="entry name" value="3-Deoxy-D-manno-octulosonic-acid transferase, N-terminal domain"/>
    <property type="match status" value="1"/>
</dbReference>
<evidence type="ECO:0000256" key="11">
    <source>
        <dbReference type="RuleBase" id="RU365103"/>
    </source>
</evidence>